<dbReference type="GO" id="GO:0003700">
    <property type="term" value="F:DNA-binding transcription factor activity"/>
    <property type="evidence" value="ECO:0007669"/>
    <property type="project" value="TreeGrafter"/>
</dbReference>
<dbReference type="PROSITE" id="PS50977">
    <property type="entry name" value="HTH_TETR_2"/>
    <property type="match status" value="1"/>
</dbReference>
<keyword evidence="3" id="KW-0804">Transcription</keyword>
<dbReference type="PANTHER" id="PTHR30055:SF234">
    <property type="entry name" value="HTH-TYPE TRANSCRIPTIONAL REGULATOR BETI"/>
    <property type="match status" value="1"/>
</dbReference>
<dbReference type="PANTHER" id="PTHR30055">
    <property type="entry name" value="HTH-TYPE TRANSCRIPTIONAL REGULATOR RUTR"/>
    <property type="match status" value="1"/>
</dbReference>
<name>A0A9X2S921_9BACL</name>
<feature type="domain" description="HTH tetR-type" evidence="5">
    <location>
        <begin position="25"/>
        <end position="85"/>
    </location>
</feature>
<organism evidence="6 7">
    <name type="scientific">Paenibacillus soyae</name>
    <dbReference type="NCBI Taxonomy" id="2969249"/>
    <lineage>
        <taxon>Bacteria</taxon>
        <taxon>Bacillati</taxon>
        <taxon>Bacillota</taxon>
        <taxon>Bacilli</taxon>
        <taxon>Bacillales</taxon>
        <taxon>Paenibacillaceae</taxon>
        <taxon>Paenibacillus</taxon>
    </lineage>
</organism>
<evidence type="ECO:0000313" key="7">
    <source>
        <dbReference type="Proteomes" id="UP001141950"/>
    </source>
</evidence>
<dbReference type="InterPro" id="IPR009057">
    <property type="entry name" value="Homeodomain-like_sf"/>
</dbReference>
<dbReference type="RefSeq" id="WP_257441792.1">
    <property type="nucleotide sequence ID" value="NZ_JANIPJ010000001.1"/>
</dbReference>
<dbReference type="Gene3D" id="1.10.357.10">
    <property type="entry name" value="Tetracycline Repressor, domain 2"/>
    <property type="match status" value="1"/>
</dbReference>
<dbReference type="SUPFAM" id="SSF46689">
    <property type="entry name" value="Homeodomain-like"/>
    <property type="match status" value="1"/>
</dbReference>
<evidence type="ECO:0000256" key="3">
    <source>
        <dbReference type="ARBA" id="ARBA00023163"/>
    </source>
</evidence>
<feature type="DNA-binding region" description="H-T-H motif" evidence="4">
    <location>
        <begin position="48"/>
        <end position="67"/>
    </location>
</feature>
<reference evidence="6" key="1">
    <citation type="submission" date="2022-08" db="EMBL/GenBank/DDBJ databases">
        <title>The genomic sequence of strain Paenibacillus sp. SCIV0701.</title>
        <authorList>
            <person name="Zhao H."/>
        </authorList>
    </citation>
    <scope>NUCLEOTIDE SEQUENCE</scope>
    <source>
        <strain evidence="6">SCIV0701</strain>
    </source>
</reference>
<keyword evidence="7" id="KW-1185">Reference proteome</keyword>
<dbReference type="Gene3D" id="1.10.10.60">
    <property type="entry name" value="Homeodomain-like"/>
    <property type="match status" value="1"/>
</dbReference>
<evidence type="ECO:0000259" key="5">
    <source>
        <dbReference type="PROSITE" id="PS50977"/>
    </source>
</evidence>
<evidence type="ECO:0000256" key="4">
    <source>
        <dbReference type="PROSITE-ProRule" id="PRU00335"/>
    </source>
</evidence>
<proteinExistence type="predicted"/>
<dbReference type="PRINTS" id="PR00455">
    <property type="entry name" value="HTHTETR"/>
</dbReference>
<comment type="caution">
    <text evidence="6">The sequence shown here is derived from an EMBL/GenBank/DDBJ whole genome shotgun (WGS) entry which is preliminary data.</text>
</comment>
<dbReference type="InterPro" id="IPR050109">
    <property type="entry name" value="HTH-type_TetR-like_transc_reg"/>
</dbReference>
<evidence type="ECO:0000256" key="1">
    <source>
        <dbReference type="ARBA" id="ARBA00023015"/>
    </source>
</evidence>
<dbReference type="Proteomes" id="UP001141950">
    <property type="component" value="Unassembled WGS sequence"/>
</dbReference>
<keyword evidence="2 4" id="KW-0238">DNA-binding</keyword>
<protein>
    <submittedName>
        <fullName evidence="6">TetR/AcrR family transcriptional regulator</fullName>
    </submittedName>
</protein>
<dbReference type="Pfam" id="PF00440">
    <property type="entry name" value="TetR_N"/>
    <property type="match status" value="1"/>
</dbReference>
<keyword evidence="1" id="KW-0805">Transcription regulation</keyword>
<accession>A0A9X2S921</accession>
<dbReference type="InterPro" id="IPR036271">
    <property type="entry name" value="Tet_transcr_reg_TetR-rel_C_sf"/>
</dbReference>
<dbReference type="EMBL" id="JANIPJ010000001">
    <property type="protein sequence ID" value="MCR2802312.1"/>
    <property type="molecule type" value="Genomic_DNA"/>
</dbReference>
<dbReference type="InterPro" id="IPR001647">
    <property type="entry name" value="HTH_TetR"/>
</dbReference>
<sequence>MISISAQSEQLMQAFQSGFEQSSFSNGERQIMLHAVEVFSRKGFVGTKIKDIAQSAGFSQGYVYTYFKSKEDIFTRIAALASGGAGRAVRYAAQLRGTAIERIGWLTEAFLSPDSLAMQHWRLMLLLSSATDAIPDEAKRISKERQAEPIEAFIPLIIEGQNEGDVVQGDPLMLALAYFSMVQGVGLARLQTTMPLPFPTAEVVLRLLRKNG</sequence>
<evidence type="ECO:0000313" key="6">
    <source>
        <dbReference type="EMBL" id="MCR2802312.1"/>
    </source>
</evidence>
<dbReference type="AlphaFoldDB" id="A0A9X2S921"/>
<gene>
    <name evidence="6" type="ORF">NQZ67_00330</name>
</gene>
<evidence type="ECO:0000256" key="2">
    <source>
        <dbReference type="ARBA" id="ARBA00023125"/>
    </source>
</evidence>
<dbReference type="SUPFAM" id="SSF48498">
    <property type="entry name" value="Tetracyclin repressor-like, C-terminal domain"/>
    <property type="match status" value="1"/>
</dbReference>
<dbReference type="GO" id="GO:0000976">
    <property type="term" value="F:transcription cis-regulatory region binding"/>
    <property type="evidence" value="ECO:0007669"/>
    <property type="project" value="TreeGrafter"/>
</dbReference>